<keyword evidence="1" id="KW-0963">Cytoplasm</keyword>
<reference evidence="3 4" key="1">
    <citation type="submission" date="2020-02" db="EMBL/GenBank/DDBJ databases">
        <title>Fructobacillus sp. isolated from paper mulberry of Taiwan.</title>
        <authorList>
            <person name="Lin S.-T."/>
        </authorList>
    </citation>
    <scope>NUCLEOTIDE SEQUENCE [LARGE SCALE GENOMIC DNA]</scope>
    <source>
        <strain evidence="3 4">M1-21</strain>
    </source>
</reference>
<evidence type="ECO:0000256" key="1">
    <source>
        <dbReference type="ARBA" id="ARBA00022490"/>
    </source>
</evidence>
<dbReference type="EMBL" id="JAAMFJ010000001">
    <property type="protein sequence ID" value="MBS9335757.1"/>
    <property type="molecule type" value="Genomic_DNA"/>
</dbReference>
<comment type="caution">
    <text evidence="3">The sequence shown here is derived from an EMBL/GenBank/DDBJ whole genome shotgun (WGS) entry which is preliminary data.</text>
</comment>
<dbReference type="InterPro" id="IPR016979">
    <property type="entry name" value="DUF2129"/>
</dbReference>
<sequence>MFEMKKRRALYVYMRGLKQVNQLKKFGEIAYISNKMNYVALYVNEESVADLVEKLKKYRFVKTVKQSERPDIDPDLGDLHDDVFFEEYDQEKAGQRENEQKPAEQVDQSEQPALVTNADKTNKTGNEGE</sequence>
<dbReference type="RefSeq" id="WP_213792329.1">
    <property type="nucleotide sequence ID" value="NZ_JAAMFJ010000001.1"/>
</dbReference>
<organism evidence="3 4">
    <name type="scientific">Fructobacillus papyrifericola</name>
    <dbReference type="NCBI Taxonomy" id="2713172"/>
    <lineage>
        <taxon>Bacteria</taxon>
        <taxon>Bacillati</taxon>
        <taxon>Bacillota</taxon>
        <taxon>Bacilli</taxon>
        <taxon>Lactobacillales</taxon>
        <taxon>Lactobacillaceae</taxon>
        <taxon>Fructobacillus</taxon>
    </lineage>
</organism>
<accession>A0ABS5QV00</accession>
<protein>
    <submittedName>
        <fullName evidence="3">YlbG family protein</fullName>
    </submittedName>
</protein>
<dbReference type="Pfam" id="PF09902">
    <property type="entry name" value="DUF2129"/>
    <property type="match status" value="1"/>
</dbReference>
<evidence type="ECO:0000313" key="3">
    <source>
        <dbReference type="EMBL" id="MBS9335757.1"/>
    </source>
</evidence>
<keyword evidence="4" id="KW-1185">Reference proteome</keyword>
<name>A0ABS5QV00_9LACO</name>
<gene>
    <name evidence="3" type="ORF">G6R28_00715</name>
</gene>
<dbReference type="Proteomes" id="UP000735205">
    <property type="component" value="Unassembled WGS sequence"/>
</dbReference>
<proteinExistence type="predicted"/>
<evidence type="ECO:0000313" key="4">
    <source>
        <dbReference type="Proteomes" id="UP000735205"/>
    </source>
</evidence>
<feature type="region of interest" description="Disordered" evidence="2">
    <location>
        <begin position="88"/>
        <end position="129"/>
    </location>
</feature>
<evidence type="ECO:0000256" key="2">
    <source>
        <dbReference type="SAM" id="MobiDB-lite"/>
    </source>
</evidence>
<feature type="compositionally biased region" description="Basic and acidic residues" evidence="2">
    <location>
        <begin position="90"/>
        <end position="104"/>
    </location>
</feature>